<keyword evidence="7 8" id="KW-0472">Membrane</keyword>
<reference evidence="9 10" key="1">
    <citation type="submission" date="2018-02" db="EMBL/GenBank/DDBJ databases">
        <title>Comparative genomes isolates from brazilian mangrove.</title>
        <authorList>
            <person name="Araujo J.E."/>
            <person name="Taketani R.G."/>
            <person name="Silva M.C.P."/>
            <person name="Loureco M.V."/>
            <person name="Andreote F.D."/>
        </authorList>
    </citation>
    <scope>NUCLEOTIDE SEQUENCE [LARGE SCALE GENOMIC DNA]</scope>
    <source>
        <strain evidence="9 10">NAP PRIS-MGV</strain>
    </source>
</reference>
<feature type="transmembrane region" description="Helical" evidence="8">
    <location>
        <begin position="120"/>
        <end position="140"/>
    </location>
</feature>
<dbReference type="RefSeq" id="WP_105357141.1">
    <property type="nucleotide sequence ID" value="NZ_PUIB01000020.1"/>
</dbReference>
<evidence type="ECO:0000256" key="3">
    <source>
        <dbReference type="ARBA" id="ARBA00022676"/>
    </source>
</evidence>
<keyword evidence="3" id="KW-0328">Glycosyltransferase</keyword>
<dbReference type="PANTHER" id="PTHR33908">
    <property type="entry name" value="MANNOSYLTRANSFERASE YKCB-RELATED"/>
    <property type="match status" value="1"/>
</dbReference>
<evidence type="ECO:0000256" key="6">
    <source>
        <dbReference type="ARBA" id="ARBA00022989"/>
    </source>
</evidence>
<evidence type="ECO:0000256" key="5">
    <source>
        <dbReference type="ARBA" id="ARBA00022692"/>
    </source>
</evidence>
<comment type="caution">
    <text evidence="9">The sequence shown here is derived from an EMBL/GenBank/DDBJ whole genome shotgun (WGS) entry which is preliminary data.</text>
</comment>
<evidence type="ECO:0000256" key="2">
    <source>
        <dbReference type="ARBA" id="ARBA00022475"/>
    </source>
</evidence>
<dbReference type="PANTHER" id="PTHR33908:SF11">
    <property type="entry name" value="MEMBRANE PROTEIN"/>
    <property type="match status" value="1"/>
</dbReference>
<evidence type="ECO:0000313" key="10">
    <source>
        <dbReference type="Proteomes" id="UP000239388"/>
    </source>
</evidence>
<feature type="transmembrane region" description="Helical" evidence="8">
    <location>
        <begin position="352"/>
        <end position="372"/>
    </location>
</feature>
<feature type="transmembrane region" description="Helical" evidence="8">
    <location>
        <begin position="197"/>
        <end position="213"/>
    </location>
</feature>
<dbReference type="OrthoDB" id="231161at2"/>
<protein>
    <recommendedName>
        <fullName evidence="11">Glycosyltransferase RgtA/B/C/D-like domain-containing protein</fullName>
    </recommendedName>
</protein>
<keyword evidence="4" id="KW-0808">Transferase</keyword>
<organism evidence="9 10">
    <name type="scientific">Blastopirellula marina</name>
    <dbReference type="NCBI Taxonomy" id="124"/>
    <lineage>
        <taxon>Bacteria</taxon>
        <taxon>Pseudomonadati</taxon>
        <taxon>Planctomycetota</taxon>
        <taxon>Planctomycetia</taxon>
        <taxon>Pirellulales</taxon>
        <taxon>Pirellulaceae</taxon>
        <taxon>Blastopirellula</taxon>
    </lineage>
</organism>
<dbReference type="Proteomes" id="UP000239388">
    <property type="component" value="Unassembled WGS sequence"/>
</dbReference>
<feature type="transmembrane region" description="Helical" evidence="8">
    <location>
        <begin position="17"/>
        <end position="36"/>
    </location>
</feature>
<evidence type="ECO:0000256" key="7">
    <source>
        <dbReference type="ARBA" id="ARBA00023136"/>
    </source>
</evidence>
<dbReference type="GO" id="GO:0016763">
    <property type="term" value="F:pentosyltransferase activity"/>
    <property type="evidence" value="ECO:0007669"/>
    <property type="project" value="TreeGrafter"/>
</dbReference>
<feature type="transmembrane region" description="Helical" evidence="8">
    <location>
        <begin position="219"/>
        <end position="238"/>
    </location>
</feature>
<feature type="transmembrane region" description="Helical" evidence="8">
    <location>
        <begin position="146"/>
        <end position="166"/>
    </location>
</feature>
<evidence type="ECO:0008006" key="11">
    <source>
        <dbReference type="Google" id="ProtNLM"/>
    </source>
</evidence>
<dbReference type="GO" id="GO:0005886">
    <property type="term" value="C:plasma membrane"/>
    <property type="evidence" value="ECO:0007669"/>
    <property type="project" value="UniProtKB-SubCell"/>
</dbReference>
<accession>A0A2S8FF79</accession>
<evidence type="ECO:0000313" key="9">
    <source>
        <dbReference type="EMBL" id="PQO30831.1"/>
    </source>
</evidence>
<keyword evidence="5 8" id="KW-0812">Transmembrane</keyword>
<keyword evidence="2" id="KW-1003">Cell membrane</keyword>
<keyword evidence="6 8" id="KW-1133">Transmembrane helix</keyword>
<evidence type="ECO:0000256" key="1">
    <source>
        <dbReference type="ARBA" id="ARBA00004651"/>
    </source>
</evidence>
<dbReference type="EMBL" id="PUIB01000020">
    <property type="protein sequence ID" value="PQO30831.1"/>
    <property type="molecule type" value="Genomic_DNA"/>
</dbReference>
<feature type="transmembrane region" description="Helical" evidence="8">
    <location>
        <begin position="94"/>
        <end position="113"/>
    </location>
</feature>
<sequence>MENDSPPAYRLLADRRFYFVLLAALLVRGAVGYVSLGKLADDPDSYRLLAINLIEKRSFTLDDPAEPTAYRPALYPLLLALCSPSGEIKPAEVAALHLVMGLITVAIVYAWGVAMGYRQWAWLAAMLVAIDPVLLNQAMLVMTETLGTLLAAAALLALTTLSKTLLAEAEAYKKNMTVQAINVAGAMMLAVYSRPTFLVWLAMCTVALPIFYLRQYRGLAAASVVSMISAFLLAPWVARNYMIFDNAIVLGTTHGGYTLLWGNNPEFYEFLRTGDQPVWDSDELHARFNREHPKQPNSLNELQRDRAAYAEAKKTIREQPTMFAWSTLVRAGRFWRLSPHALSSDESTSRRLARYAVGAFYLVEFVLAAIGVWAVGRKIFSPPWLWGLLLALSFTLVHAFFWSNIRMRAPVVPVICLLATSGLERLVSRQKEAETVAS</sequence>
<dbReference type="InterPro" id="IPR050297">
    <property type="entry name" value="LipidA_mod_glycosyltrf_83"/>
</dbReference>
<evidence type="ECO:0000256" key="8">
    <source>
        <dbReference type="SAM" id="Phobius"/>
    </source>
</evidence>
<comment type="subcellular location">
    <subcellularLocation>
        <location evidence="1">Cell membrane</location>
        <topology evidence="1">Multi-pass membrane protein</topology>
    </subcellularLocation>
</comment>
<evidence type="ECO:0000256" key="4">
    <source>
        <dbReference type="ARBA" id="ARBA00022679"/>
    </source>
</evidence>
<dbReference type="AlphaFoldDB" id="A0A2S8FF79"/>
<name>A0A2S8FF79_9BACT</name>
<gene>
    <name evidence="9" type="ORF">C5Y98_20785</name>
</gene>
<feature type="transmembrane region" description="Helical" evidence="8">
    <location>
        <begin position="384"/>
        <end position="402"/>
    </location>
</feature>
<proteinExistence type="predicted"/>
<dbReference type="GO" id="GO:0009103">
    <property type="term" value="P:lipopolysaccharide biosynthetic process"/>
    <property type="evidence" value="ECO:0007669"/>
    <property type="project" value="UniProtKB-ARBA"/>
</dbReference>